<dbReference type="PROSITE" id="PS51203">
    <property type="entry name" value="CS"/>
    <property type="match status" value="1"/>
</dbReference>
<feature type="domain" description="CS" evidence="4">
    <location>
        <begin position="217"/>
        <end position="305"/>
    </location>
</feature>
<proteinExistence type="inferred from homology"/>
<feature type="region of interest" description="Disordered" evidence="2">
    <location>
        <begin position="453"/>
        <end position="477"/>
    </location>
</feature>
<feature type="compositionally biased region" description="Low complexity" evidence="2">
    <location>
        <begin position="334"/>
        <end position="361"/>
    </location>
</feature>
<dbReference type="GO" id="GO:0051087">
    <property type="term" value="F:protein-folding chaperone binding"/>
    <property type="evidence" value="ECO:0007669"/>
    <property type="project" value="InterPro"/>
</dbReference>
<comment type="caution">
    <text evidence="5">The sequence shown here is derived from an EMBL/GenBank/DDBJ whole genome shotgun (WGS) entry which is preliminary data.</text>
</comment>
<dbReference type="Gene3D" id="1.25.40.10">
    <property type="entry name" value="Tetratricopeptide repeat domain"/>
    <property type="match status" value="1"/>
</dbReference>
<feature type="compositionally biased region" description="Basic and acidic residues" evidence="2">
    <location>
        <begin position="467"/>
        <end position="477"/>
    </location>
</feature>
<sequence length="477" mass="52704">MAHAARGAAALAASDAPTALAEYTQALIEHPKSPDYLTQRSIAFTRLKPPRYDLALRDAEYAVLLGFQRAVREKIQAAQQRRVVALYGLGRYADAKYLLTTMERWRPKDNKPAKMEGDMWMARVESKLNSVPEADRVPTVKERPEIELLSEDQLRAQYKAELNPDGSYKLDNQTSEGQSSTTTTTGTTSGTATTSNNDKAATTSTTAASTEPNSPPYKEYRYDWYQNAQSVIVSIYVKGVSRDSCIFNIYDDSFCIEFLDRGRIFLLDPIFALIDPSQSKVSVFPTKIELTLHKAQPGQKWPSLEGTEPLYTSADTKTNFYKDVLANAAPASESSQSKATTTPATTTTTTSNAPPTYPTSSRHGPKDWDKLANDLHAKSKKKKTDKKKDETSAENNDPGSKNSDDAEPVADDDDIDSDFETGDPVDAFFKKLYSNADPDTQRAMMKSFIESKGTALSTNWSEVGKGPVEEVKSKNED</sequence>
<evidence type="ECO:0000256" key="1">
    <source>
        <dbReference type="ARBA" id="ARBA00008509"/>
    </source>
</evidence>
<evidence type="ECO:0000256" key="2">
    <source>
        <dbReference type="SAM" id="MobiDB-lite"/>
    </source>
</evidence>
<dbReference type="CDD" id="cd06466">
    <property type="entry name" value="p23_CS_SGT1_like"/>
    <property type="match status" value="1"/>
</dbReference>
<feature type="compositionally biased region" description="Acidic residues" evidence="2">
    <location>
        <begin position="405"/>
        <end position="423"/>
    </location>
</feature>
<dbReference type="InterPro" id="IPR007699">
    <property type="entry name" value="SGS_dom"/>
</dbReference>
<dbReference type="EMBL" id="JAJGCB010000019">
    <property type="protein sequence ID" value="KAJ8988289.1"/>
    <property type="molecule type" value="Genomic_DNA"/>
</dbReference>
<dbReference type="Gene3D" id="2.60.40.790">
    <property type="match status" value="1"/>
</dbReference>
<protein>
    <submittedName>
        <fullName evidence="5">Cochaperone protein</fullName>
    </submittedName>
</protein>
<reference evidence="5" key="1">
    <citation type="submission" date="2023-01" db="EMBL/GenBank/DDBJ databases">
        <title>Exophiala dermititidis isolated from Cystic Fibrosis Patient.</title>
        <authorList>
            <person name="Kurbessoian T."/>
            <person name="Crocker A."/>
            <person name="Murante D."/>
            <person name="Hogan D.A."/>
            <person name="Stajich J.E."/>
        </authorList>
    </citation>
    <scope>NUCLEOTIDE SEQUENCE</scope>
    <source>
        <strain evidence="5">Ex8</strain>
    </source>
</reference>
<dbReference type="SUPFAM" id="SSF49764">
    <property type="entry name" value="HSP20-like chaperones"/>
    <property type="match status" value="1"/>
</dbReference>
<dbReference type="PANTHER" id="PTHR45862">
    <property type="entry name" value="PROTEIN SGT1 HOMOLOG"/>
    <property type="match status" value="1"/>
</dbReference>
<feature type="compositionally biased region" description="Basic and acidic residues" evidence="2">
    <location>
        <begin position="364"/>
        <end position="377"/>
    </location>
</feature>
<gene>
    <name evidence="5" type="primary">SGT1</name>
    <name evidence="5" type="ORF">HRR80_007705</name>
</gene>
<dbReference type="InterPro" id="IPR007052">
    <property type="entry name" value="CS_dom"/>
</dbReference>
<dbReference type="InterPro" id="IPR008978">
    <property type="entry name" value="HSP20-like_chaperone"/>
</dbReference>
<name>A0AAN6IR62_EXODE</name>
<dbReference type="Pfam" id="PF05002">
    <property type="entry name" value="SGS"/>
    <property type="match status" value="1"/>
</dbReference>
<dbReference type="Proteomes" id="UP001161757">
    <property type="component" value="Unassembled WGS sequence"/>
</dbReference>
<feature type="compositionally biased region" description="Low complexity" evidence="2">
    <location>
        <begin position="174"/>
        <end position="210"/>
    </location>
</feature>
<dbReference type="AlphaFoldDB" id="A0AAN6IR62"/>
<evidence type="ECO:0000313" key="6">
    <source>
        <dbReference type="Proteomes" id="UP001161757"/>
    </source>
</evidence>
<evidence type="ECO:0000313" key="5">
    <source>
        <dbReference type="EMBL" id="KAJ8988289.1"/>
    </source>
</evidence>
<dbReference type="InterPro" id="IPR011990">
    <property type="entry name" value="TPR-like_helical_dom_sf"/>
</dbReference>
<dbReference type="SUPFAM" id="SSF48452">
    <property type="entry name" value="TPR-like"/>
    <property type="match status" value="1"/>
</dbReference>
<accession>A0AAN6IR62</accession>
<comment type="similarity">
    <text evidence="1">Belongs to the SGT1 family.</text>
</comment>
<evidence type="ECO:0000259" key="4">
    <source>
        <dbReference type="PROSITE" id="PS51203"/>
    </source>
</evidence>
<evidence type="ECO:0000259" key="3">
    <source>
        <dbReference type="PROSITE" id="PS51048"/>
    </source>
</evidence>
<dbReference type="PROSITE" id="PS51048">
    <property type="entry name" value="SGS"/>
    <property type="match status" value="1"/>
</dbReference>
<dbReference type="InterPro" id="IPR044563">
    <property type="entry name" value="Sgt1-like"/>
</dbReference>
<feature type="region of interest" description="Disordered" evidence="2">
    <location>
        <begin position="162"/>
        <end position="216"/>
    </location>
</feature>
<feature type="region of interest" description="Disordered" evidence="2">
    <location>
        <begin position="331"/>
        <end position="423"/>
    </location>
</feature>
<dbReference type="Pfam" id="PF04969">
    <property type="entry name" value="CS"/>
    <property type="match status" value="1"/>
</dbReference>
<organism evidence="5 6">
    <name type="scientific">Exophiala dermatitidis</name>
    <name type="common">Black yeast-like fungus</name>
    <name type="synonym">Wangiella dermatitidis</name>
    <dbReference type="NCBI Taxonomy" id="5970"/>
    <lineage>
        <taxon>Eukaryota</taxon>
        <taxon>Fungi</taxon>
        <taxon>Dikarya</taxon>
        <taxon>Ascomycota</taxon>
        <taxon>Pezizomycotina</taxon>
        <taxon>Eurotiomycetes</taxon>
        <taxon>Chaetothyriomycetidae</taxon>
        <taxon>Chaetothyriales</taxon>
        <taxon>Herpotrichiellaceae</taxon>
        <taxon>Exophiala</taxon>
    </lineage>
</organism>
<feature type="domain" description="SGS" evidence="3">
    <location>
        <begin position="356"/>
        <end position="477"/>
    </location>
</feature>